<evidence type="ECO:0000256" key="3">
    <source>
        <dbReference type="ARBA" id="ARBA00022475"/>
    </source>
</evidence>
<dbReference type="InterPro" id="IPR046342">
    <property type="entry name" value="CBS_dom_sf"/>
</dbReference>
<dbReference type="SMART" id="SM01091">
    <property type="entry name" value="CorC_HlyC"/>
    <property type="match status" value="1"/>
</dbReference>
<protein>
    <submittedName>
        <fullName evidence="14">HlyC/CorC family transporter</fullName>
    </submittedName>
</protein>
<proteinExistence type="inferred from homology"/>
<keyword evidence="7 9" id="KW-0129">CBS domain</keyword>
<evidence type="ECO:0000256" key="1">
    <source>
        <dbReference type="ARBA" id="ARBA00004651"/>
    </source>
</evidence>
<name>A0ABQ6LIA3_9RHOB</name>
<dbReference type="PROSITE" id="PS51371">
    <property type="entry name" value="CBS"/>
    <property type="match status" value="2"/>
</dbReference>
<keyword evidence="6 10" id="KW-1133">Transmembrane helix</keyword>
<evidence type="ECO:0000256" key="4">
    <source>
        <dbReference type="ARBA" id="ARBA00022692"/>
    </source>
</evidence>
<dbReference type="Pfam" id="PF00571">
    <property type="entry name" value="CBS"/>
    <property type="match status" value="2"/>
</dbReference>
<evidence type="ECO:0000259" key="13">
    <source>
        <dbReference type="PROSITE" id="PS51846"/>
    </source>
</evidence>
<keyword evidence="15" id="KW-1185">Reference proteome</keyword>
<dbReference type="CDD" id="cd04590">
    <property type="entry name" value="CBS_pair_CorC_HlyC_assoc"/>
    <property type="match status" value="1"/>
</dbReference>
<comment type="caution">
    <text evidence="14">The sequence shown here is derived from an EMBL/GenBank/DDBJ whole genome shotgun (WGS) entry which is preliminary data.</text>
</comment>
<reference evidence="14 15" key="1">
    <citation type="submission" date="2023-04" db="EMBL/GenBank/DDBJ databases">
        <title>Marinoamorphus aggregata gen. nov., sp. Nov., isolate from tissue of brittle star Ophioplocus japonicus.</title>
        <authorList>
            <person name="Kawano K."/>
            <person name="Sawayama S."/>
            <person name="Nakagawa S."/>
        </authorList>
    </citation>
    <scope>NUCLEOTIDE SEQUENCE [LARGE SCALE GENOMIC DNA]</scope>
    <source>
        <strain evidence="14 15">NKW23</strain>
    </source>
</reference>
<dbReference type="SUPFAM" id="SSF56176">
    <property type="entry name" value="FAD-binding/transporter-associated domain-like"/>
    <property type="match status" value="1"/>
</dbReference>
<evidence type="ECO:0000256" key="9">
    <source>
        <dbReference type="PROSITE-ProRule" id="PRU00703"/>
    </source>
</evidence>
<dbReference type="Gene3D" id="3.30.465.10">
    <property type="match status" value="1"/>
</dbReference>
<feature type="transmembrane region" description="Helical" evidence="11">
    <location>
        <begin position="6"/>
        <end position="24"/>
    </location>
</feature>
<evidence type="ECO:0000256" key="5">
    <source>
        <dbReference type="ARBA" id="ARBA00022737"/>
    </source>
</evidence>
<dbReference type="Gene3D" id="3.10.580.10">
    <property type="entry name" value="CBS-domain"/>
    <property type="match status" value="1"/>
</dbReference>
<evidence type="ECO:0000259" key="12">
    <source>
        <dbReference type="PROSITE" id="PS51371"/>
    </source>
</evidence>
<evidence type="ECO:0000256" key="8">
    <source>
        <dbReference type="ARBA" id="ARBA00023136"/>
    </source>
</evidence>
<comment type="subcellular location">
    <subcellularLocation>
        <location evidence="1">Cell membrane</location>
        <topology evidence="1">Multi-pass membrane protein</topology>
    </subcellularLocation>
</comment>
<gene>
    <name evidence="14" type="ORF">LNKW23_11630</name>
</gene>
<evidence type="ECO:0000256" key="6">
    <source>
        <dbReference type="ARBA" id="ARBA00022989"/>
    </source>
</evidence>
<accession>A0ABQ6LIA3</accession>
<dbReference type="InterPro" id="IPR044751">
    <property type="entry name" value="Ion_transp-like_CBS"/>
</dbReference>
<feature type="domain" description="CNNM transmembrane" evidence="13">
    <location>
        <begin position="1"/>
        <end position="190"/>
    </location>
</feature>
<dbReference type="InterPro" id="IPR016169">
    <property type="entry name" value="FAD-bd_PCMH_sub2"/>
</dbReference>
<evidence type="ECO:0000256" key="10">
    <source>
        <dbReference type="PROSITE-ProRule" id="PRU01193"/>
    </source>
</evidence>
<evidence type="ECO:0000313" key="15">
    <source>
        <dbReference type="Proteomes" id="UP001239909"/>
    </source>
</evidence>
<dbReference type="RefSeq" id="WP_285670692.1">
    <property type="nucleotide sequence ID" value="NZ_BSYI01000007.1"/>
</dbReference>
<dbReference type="EMBL" id="BSYI01000007">
    <property type="protein sequence ID" value="GMG81950.1"/>
    <property type="molecule type" value="Genomic_DNA"/>
</dbReference>
<dbReference type="Pfam" id="PF03471">
    <property type="entry name" value="CorC_HlyC"/>
    <property type="match status" value="1"/>
</dbReference>
<dbReference type="SUPFAM" id="SSF54631">
    <property type="entry name" value="CBS-domain pair"/>
    <property type="match status" value="1"/>
</dbReference>
<dbReference type="Proteomes" id="UP001239909">
    <property type="component" value="Unassembled WGS sequence"/>
</dbReference>
<keyword evidence="3" id="KW-1003">Cell membrane</keyword>
<dbReference type="InterPro" id="IPR000644">
    <property type="entry name" value="CBS_dom"/>
</dbReference>
<dbReference type="PROSITE" id="PS51846">
    <property type="entry name" value="CNNM"/>
    <property type="match status" value="1"/>
</dbReference>
<sequence length="433" mass="47183">MDAADWWTAFAILGLLGCSAFFSGSETALTATNRAAMHQLAANGSRGAATALKLTEDNERLLGSILLGNNLVNVLSTALATTLFTGLLGETGVAYATLVMTVLVTVFAEVAPKTYAITRPDQASTRVAPAIEIVVRVFAPLVSAISFLVRGAFSVIGVKIDPDAHVLAPHEQIRGAIALHHSEGGVEKDERDRLLAALELREREVADVMRHRRDLQSISADAPSDEIVSFCLASPHTRIPLWRGEPENIVGVLHAKDLLRAVDREMRGNGETVNIAEANARLDVMSVARQPWFVPDTRPLDDQLRAFLKKRQHFALVVDEYGTLQGLITLEDILEEIVGDIADEHDIEVEGLIRETGGSIVVPGSLSIRNLNRACDWNLPDDEATTVAGLVIHEAQAIPTEGQVFAFHGVRFEVLARERQQITKIRMKELPRA</sequence>
<keyword evidence="8 10" id="KW-0472">Membrane</keyword>
<feature type="domain" description="CBS" evidence="12">
    <location>
        <begin position="285"/>
        <end position="347"/>
    </location>
</feature>
<feature type="transmembrane region" description="Helical" evidence="11">
    <location>
        <begin position="93"/>
        <end position="112"/>
    </location>
</feature>
<dbReference type="PANTHER" id="PTHR22777:SF32">
    <property type="entry name" value="UPF0053 INNER MEMBRANE PROTEIN YFJD"/>
    <property type="match status" value="1"/>
</dbReference>
<evidence type="ECO:0000313" key="14">
    <source>
        <dbReference type="EMBL" id="GMG81950.1"/>
    </source>
</evidence>
<dbReference type="InterPro" id="IPR005170">
    <property type="entry name" value="Transptr-assoc_dom"/>
</dbReference>
<comment type="similarity">
    <text evidence="2">Belongs to the UPF0053 family. Hemolysin C subfamily.</text>
</comment>
<dbReference type="PANTHER" id="PTHR22777">
    <property type="entry name" value="HEMOLYSIN-RELATED"/>
    <property type="match status" value="1"/>
</dbReference>
<dbReference type="InterPro" id="IPR036318">
    <property type="entry name" value="FAD-bd_PCMH-like_sf"/>
</dbReference>
<evidence type="ECO:0000256" key="7">
    <source>
        <dbReference type="ARBA" id="ARBA00023122"/>
    </source>
</evidence>
<feature type="transmembrane region" description="Helical" evidence="11">
    <location>
        <begin position="61"/>
        <end position="87"/>
    </location>
</feature>
<keyword evidence="5" id="KW-0677">Repeat</keyword>
<feature type="domain" description="CBS" evidence="12">
    <location>
        <begin position="209"/>
        <end position="272"/>
    </location>
</feature>
<evidence type="ECO:0000256" key="2">
    <source>
        <dbReference type="ARBA" id="ARBA00006446"/>
    </source>
</evidence>
<dbReference type="Pfam" id="PF01595">
    <property type="entry name" value="CNNM"/>
    <property type="match status" value="1"/>
</dbReference>
<feature type="transmembrane region" description="Helical" evidence="11">
    <location>
        <begin position="133"/>
        <end position="153"/>
    </location>
</feature>
<organism evidence="14 15">
    <name type="scientific">Paralimibaculum aggregatum</name>
    <dbReference type="NCBI Taxonomy" id="3036245"/>
    <lineage>
        <taxon>Bacteria</taxon>
        <taxon>Pseudomonadati</taxon>
        <taxon>Pseudomonadota</taxon>
        <taxon>Alphaproteobacteria</taxon>
        <taxon>Rhodobacterales</taxon>
        <taxon>Paracoccaceae</taxon>
        <taxon>Paralimibaculum</taxon>
    </lineage>
</organism>
<dbReference type="InterPro" id="IPR002550">
    <property type="entry name" value="CNNM"/>
</dbReference>
<evidence type="ECO:0000256" key="11">
    <source>
        <dbReference type="SAM" id="Phobius"/>
    </source>
</evidence>
<keyword evidence="4 10" id="KW-0812">Transmembrane</keyword>